<protein>
    <submittedName>
        <fullName evidence="1">Uncharacterized protein</fullName>
    </submittedName>
</protein>
<sequence>MLLDDIPNAKRSIHSRQAFTQASDTTCVLRPGLQDYISSQRRKIPIARMARMRENNKSIQLPDYRCRQIPGCADVAPSASD</sequence>
<evidence type="ECO:0000313" key="1">
    <source>
        <dbReference type="EMBL" id="ERL52601.1"/>
    </source>
</evidence>
<evidence type="ECO:0000313" key="2">
    <source>
        <dbReference type="Proteomes" id="UP000019113"/>
    </source>
</evidence>
<dbReference type="EMBL" id="AVBC01000018">
    <property type="protein sequence ID" value="ERL52601.1"/>
    <property type="molecule type" value="Genomic_DNA"/>
</dbReference>
<accession>W1NBL1</accession>
<reference evidence="1 2" key="1">
    <citation type="submission" date="2013-08" db="EMBL/GenBank/DDBJ databases">
        <title>draft genome of Halomonas huanghegensis, strain BJGMM-B45T.</title>
        <authorList>
            <person name="Miao C."/>
            <person name="Wan Y."/>
            <person name="Jin W."/>
        </authorList>
    </citation>
    <scope>NUCLEOTIDE SEQUENCE [LARGE SCALE GENOMIC DNA]</scope>
    <source>
        <strain evidence="1 2">BJGMM-B45</strain>
    </source>
</reference>
<gene>
    <name evidence="1" type="ORF">BJB45_08590</name>
</gene>
<dbReference type="AlphaFoldDB" id="W1NBL1"/>
<dbReference type="KEGG" id="hhu:AR456_18385"/>
<comment type="caution">
    <text evidence="1">The sequence shown here is derived from an EMBL/GenBank/DDBJ whole genome shotgun (WGS) entry which is preliminary data.</text>
</comment>
<organism evidence="1 2">
    <name type="scientific">Halomonas huangheensis</name>
    <dbReference type="NCBI Taxonomy" id="1178482"/>
    <lineage>
        <taxon>Bacteria</taxon>
        <taxon>Pseudomonadati</taxon>
        <taxon>Pseudomonadota</taxon>
        <taxon>Gammaproteobacteria</taxon>
        <taxon>Oceanospirillales</taxon>
        <taxon>Halomonadaceae</taxon>
        <taxon>Halomonas</taxon>
    </lineage>
</organism>
<dbReference type="Proteomes" id="UP000019113">
    <property type="component" value="Unassembled WGS sequence"/>
</dbReference>
<keyword evidence="2" id="KW-1185">Reference proteome</keyword>
<name>W1NBL1_9GAMM</name>
<proteinExistence type="predicted"/>